<sequence>MNKEQLDLIRDYLIFQKLPLDILLEVEDHMASQVLDIQKNEDISFDEAFLKTQKLWESEFKMTTYSVFYSEKIPVIVKKIVKAKYNRILKKSVFYALISFFVNLLLIYISNSQETYTNLFRLQNVLFLLAPALVWAFNYKIRKYVKRGFKYKGRSFYSIYQQNIGIMVVSTTTMAQLVAKNGKYAYLLFKTDHLGNLVYALVTLVFPFLTQIIVIFGILNFFEHKKTLKKLSVFVAE</sequence>
<evidence type="ECO:0000313" key="3">
    <source>
        <dbReference type="Proteomes" id="UP000618240"/>
    </source>
</evidence>
<name>A0ABS8A8I6_9FLAO</name>
<accession>A0ABS8A8I6</accession>
<protein>
    <recommendedName>
        <fullName evidence="4">DUF5671 domain-containing protein</fullName>
    </recommendedName>
</protein>
<evidence type="ECO:0000313" key="2">
    <source>
        <dbReference type="EMBL" id="MCA6069255.1"/>
    </source>
</evidence>
<organism evidence="2 3">
    <name type="scientific">Chryseobacterium tagetis</name>
    <dbReference type="NCBI Taxonomy" id="2801334"/>
    <lineage>
        <taxon>Bacteria</taxon>
        <taxon>Pseudomonadati</taxon>
        <taxon>Bacteroidota</taxon>
        <taxon>Flavobacteriia</taxon>
        <taxon>Flavobacteriales</taxon>
        <taxon>Weeksellaceae</taxon>
        <taxon>Chryseobacterium group</taxon>
        <taxon>Chryseobacterium</taxon>
    </lineage>
</organism>
<keyword evidence="1" id="KW-0812">Transmembrane</keyword>
<dbReference type="EMBL" id="JAERSE020000006">
    <property type="protein sequence ID" value="MCA6069255.1"/>
    <property type="molecule type" value="Genomic_DNA"/>
</dbReference>
<evidence type="ECO:0008006" key="4">
    <source>
        <dbReference type="Google" id="ProtNLM"/>
    </source>
</evidence>
<dbReference type="Proteomes" id="UP000618240">
    <property type="component" value="Unassembled WGS sequence"/>
</dbReference>
<keyword evidence="1" id="KW-1133">Transmembrane helix</keyword>
<keyword evidence="1" id="KW-0472">Membrane</keyword>
<gene>
    <name evidence="2" type="ORF">JI747_018980</name>
</gene>
<proteinExistence type="predicted"/>
<comment type="caution">
    <text evidence="2">The sequence shown here is derived from an EMBL/GenBank/DDBJ whole genome shotgun (WGS) entry which is preliminary data.</text>
</comment>
<evidence type="ECO:0000256" key="1">
    <source>
        <dbReference type="SAM" id="Phobius"/>
    </source>
</evidence>
<keyword evidence="3" id="KW-1185">Reference proteome</keyword>
<feature type="transmembrane region" description="Helical" evidence="1">
    <location>
        <begin position="122"/>
        <end position="139"/>
    </location>
</feature>
<feature type="transmembrane region" description="Helical" evidence="1">
    <location>
        <begin position="92"/>
        <end position="110"/>
    </location>
</feature>
<reference evidence="2 3" key="1">
    <citation type="submission" date="2021-09" db="EMBL/GenBank/DDBJ databases">
        <title>Genome sequencing and assembly of Chryseobacterium sp. RG1.</title>
        <authorList>
            <person name="Chhetri G."/>
        </authorList>
    </citation>
    <scope>NUCLEOTIDE SEQUENCE [LARGE SCALE GENOMIC DNA]</scope>
    <source>
        <strain evidence="2 3">RG1</strain>
    </source>
</reference>
<dbReference type="RefSeq" id="WP_225690441.1">
    <property type="nucleotide sequence ID" value="NZ_JAERSE020000006.1"/>
</dbReference>
<feature type="transmembrane region" description="Helical" evidence="1">
    <location>
        <begin position="160"/>
        <end position="179"/>
    </location>
</feature>
<feature type="transmembrane region" description="Helical" evidence="1">
    <location>
        <begin position="199"/>
        <end position="222"/>
    </location>
</feature>